<name>A0ABW2QJ14_9BURK</name>
<comment type="similarity">
    <text evidence="8">Belongs to the MGMT family.</text>
</comment>
<comment type="caution">
    <text evidence="11">The sequence shown here is derived from an EMBL/GenBank/DDBJ whole genome shotgun (WGS) entry which is preliminary data.</text>
</comment>
<dbReference type="PROSITE" id="PS00374">
    <property type="entry name" value="MGMT"/>
    <property type="match status" value="1"/>
</dbReference>
<keyword evidence="4 8" id="KW-0808">Transferase</keyword>
<feature type="active site" description="Nucleophile; methyl group acceptor" evidence="8">
    <location>
        <position position="138"/>
    </location>
</feature>
<dbReference type="RefSeq" id="WP_382223139.1">
    <property type="nucleotide sequence ID" value="NZ_JBHTCA010000006.1"/>
</dbReference>
<dbReference type="Gene3D" id="3.30.160.70">
    <property type="entry name" value="Methylated DNA-protein cysteine methyltransferase domain"/>
    <property type="match status" value="1"/>
</dbReference>
<evidence type="ECO:0000256" key="7">
    <source>
        <dbReference type="ARBA" id="ARBA00049348"/>
    </source>
</evidence>
<reference evidence="12" key="1">
    <citation type="journal article" date="2019" name="Int. J. Syst. Evol. Microbiol.">
        <title>The Global Catalogue of Microorganisms (GCM) 10K type strain sequencing project: providing services to taxonomists for standard genome sequencing and annotation.</title>
        <authorList>
            <consortium name="The Broad Institute Genomics Platform"/>
            <consortium name="The Broad Institute Genome Sequencing Center for Infectious Disease"/>
            <person name="Wu L."/>
            <person name="Ma J."/>
        </authorList>
    </citation>
    <scope>NUCLEOTIDE SEQUENCE [LARGE SCALE GENOMIC DNA]</scope>
    <source>
        <strain evidence="12">CGMCC 1.12371</strain>
    </source>
</reference>
<evidence type="ECO:0000313" key="12">
    <source>
        <dbReference type="Proteomes" id="UP001596501"/>
    </source>
</evidence>
<dbReference type="Gene3D" id="1.10.10.10">
    <property type="entry name" value="Winged helix-like DNA-binding domain superfamily/Winged helix DNA-binding domain"/>
    <property type="match status" value="1"/>
</dbReference>
<dbReference type="PANTHER" id="PTHR10815:SF5">
    <property type="entry name" value="METHYLATED-DNA--PROTEIN-CYSTEINE METHYLTRANSFERASE"/>
    <property type="match status" value="1"/>
</dbReference>
<dbReference type="InterPro" id="IPR036217">
    <property type="entry name" value="MethylDNA_cys_MeTrfase_DNAb"/>
</dbReference>
<evidence type="ECO:0000259" key="10">
    <source>
        <dbReference type="Pfam" id="PF02870"/>
    </source>
</evidence>
<comment type="catalytic activity">
    <reaction evidence="7 8">
        <text>a 6-O-methyl-2'-deoxyguanosine in DNA + L-cysteinyl-[protein] = S-methyl-L-cysteinyl-[protein] + a 2'-deoxyguanosine in DNA</text>
        <dbReference type="Rhea" id="RHEA:24000"/>
        <dbReference type="Rhea" id="RHEA-COMP:10131"/>
        <dbReference type="Rhea" id="RHEA-COMP:10132"/>
        <dbReference type="Rhea" id="RHEA-COMP:11367"/>
        <dbReference type="Rhea" id="RHEA-COMP:11368"/>
        <dbReference type="ChEBI" id="CHEBI:29950"/>
        <dbReference type="ChEBI" id="CHEBI:82612"/>
        <dbReference type="ChEBI" id="CHEBI:85445"/>
        <dbReference type="ChEBI" id="CHEBI:85448"/>
        <dbReference type="EC" id="2.1.1.63"/>
    </reaction>
</comment>
<evidence type="ECO:0000256" key="8">
    <source>
        <dbReference type="HAMAP-Rule" id="MF_00772"/>
    </source>
</evidence>
<dbReference type="InterPro" id="IPR036631">
    <property type="entry name" value="MGMT_N_sf"/>
</dbReference>
<dbReference type="InterPro" id="IPR014048">
    <property type="entry name" value="MethylDNA_cys_MeTrfase_DNA-bd"/>
</dbReference>
<accession>A0ABW2QJ14</accession>
<dbReference type="Pfam" id="PF01035">
    <property type="entry name" value="DNA_binding_1"/>
    <property type="match status" value="1"/>
</dbReference>
<keyword evidence="3 8" id="KW-0489">Methyltransferase</keyword>
<dbReference type="SUPFAM" id="SSF46767">
    <property type="entry name" value="Methylated DNA-protein cysteine methyltransferase, C-terminal domain"/>
    <property type="match status" value="1"/>
</dbReference>
<keyword evidence="2 8" id="KW-0963">Cytoplasm</keyword>
<evidence type="ECO:0000313" key="11">
    <source>
        <dbReference type="EMBL" id="MFC7409443.1"/>
    </source>
</evidence>
<evidence type="ECO:0000256" key="4">
    <source>
        <dbReference type="ARBA" id="ARBA00022679"/>
    </source>
</evidence>
<keyword evidence="6 8" id="KW-0234">DNA repair</keyword>
<comment type="miscellaneous">
    <text evidence="8">This enzyme catalyzes only one turnover and therefore is not strictly catalytic. According to one definition, an enzyme is a biocatalyst that acts repeatedly and over many reaction cycles.</text>
</comment>
<dbReference type="InterPro" id="IPR008332">
    <property type="entry name" value="MethylG_MeTrfase_N"/>
</dbReference>
<dbReference type="HAMAP" id="MF_00772">
    <property type="entry name" value="OGT"/>
    <property type="match status" value="1"/>
</dbReference>
<sequence>MKSTSPIVAVARTDSPLGPLLLAASERGLSGLWFDDQRHLPAWLANRTPAPASEHAVLDTTERQLHAYFAGERNDFDLPLDLDQGTDFQRAVWQALLTIPVRASLSYGALARQIGRPAAVRAVGAAVGRNPLGIIVPCHRVLGADGSLTGYAGGLWRKTALLRLELGHPPTSPTGATLELFS</sequence>
<evidence type="ECO:0000259" key="9">
    <source>
        <dbReference type="Pfam" id="PF01035"/>
    </source>
</evidence>
<evidence type="ECO:0000256" key="2">
    <source>
        <dbReference type="ARBA" id="ARBA00022490"/>
    </source>
</evidence>
<gene>
    <name evidence="11" type="ORF">ACFQPB_11280</name>
</gene>
<dbReference type="PANTHER" id="PTHR10815">
    <property type="entry name" value="METHYLATED-DNA--PROTEIN-CYSTEINE METHYLTRANSFERASE"/>
    <property type="match status" value="1"/>
</dbReference>
<dbReference type="InterPro" id="IPR001497">
    <property type="entry name" value="MethylDNA_cys_MeTrfase_AS"/>
</dbReference>
<evidence type="ECO:0000256" key="3">
    <source>
        <dbReference type="ARBA" id="ARBA00022603"/>
    </source>
</evidence>
<dbReference type="InterPro" id="IPR023546">
    <property type="entry name" value="MGMT"/>
</dbReference>
<keyword evidence="5 8" id="KW-0227">DNA damage</keyword>
<comment type="function">
    <text evidence="8">Involved in the cellular defense against the biological effects of O6-methylguanine (O6-MeG) and O4-methylthymine (O4-MeT) in DNA. Repairs the methylated nucleobase in DNA by stoichiometrically transferring the methyl group to a cysteine residue in the enzyme. This is a suicide reaction: the enzyme is irreversibly inactivated.</text>
</comment>
<dbReference type="InterPro" id="IPR036388">
    <property type="entry name" value="WH-like_DNA-bd_sf"/>
</dbReference>
<dbReference type="EMBL" id="JBHTCA010000006">
    <property type="protein sequence ID" value="MFC7409443.1"/>
    <property type="molecule type" value="Genomic_DNA"/>
</dbReference>
<dbReference type="CDD" id="cd06445">
    <property type="entry name" value="ATase"/>
    <property type="match status" value="1"/>
</dbReference>
<evidence type="ECO:0000256" key="6">
    <source>
        <dbReference type="ARBA" id="ARBA00023204"/>
    </source>
</evidence>
<dbReference type="EC" id="2.1.1.63" evidence="8"/>
<dbReference type="SUPFAM" id="SSF53155">
    <property type="entry name" value="Methylated DNA-protein cysteine methyltransferase domain"/>
    <property type="match status" value="1"/>
</dbReference>
<dbReference type="GO" id="GO:0003908">
    <property type="term" value="F:methylated-DNA-[protein]-cysteine S-methyltransferase activity"/>
    <property type="evidence" value="ECO:0007669"/>
    <property type="project" value="UniProtKB-EC"/>
</dbReference>
<feature type="domain" description="Methylated-DNA-[protein]-cysteine S-methyltransferase DNA binding" evidence="9">
    <location>
        <begin position="87"/>
        <end position="165"/>
    </location>
</feature>
<dbReference type="GO" id="GO:0032259">
    <property type="term" value="P:methylation"/>
    <property type="evidence" value="ECO:0007669"/>
    <property type="project" value="UniProtKB-KW"/>
</dbReference>
<dbReference type="Proteomes" id="UP001596501">
    <property type="component" value="Unassembled WGS sequence"/>
</dbReference>
<dbReference type="NCBIfam" id="TIGR00589">
    <property type="entry name" value="ogt"/>
    <property type="match status" value="1"/>
</dbReference>
<comment type="catalytic activity">
    <reaction evidence="1 8">
        <text>a 4-O-methyl-thymidine in DNA + L-cysteinyl-[protein] = a thymidine in DNA + S-methyl-L-cysteinyl-[protein]</text>
        <dbReference type="Rhea" id="RHEA:53428"/>
        <dbReference type="Rhea" id="RHEA-COMP:10131"/>
        <dbReference type="Rhea" id="RHEA-COMP:10132"/>
        <dbReference type="Rhea" id="RHEA-COMP:13555"/>
        <dbReference type="Rhea" id="RHEA-COMP:13556"/>
        <dbReference type="ChEBI" id="CHEBI:29950"/>
        <dbReference type="ChEBI" id="CHEBI:82612"/>
        <dbReference type="ChEBI" id="CHEBI:137386"/>
        <dbReference type="ChEBI" id="CHEBI:137387"/>
        <dbReference type="EC" id="2.1.1.63"/>
    </reaction>
</comment>
<comment type="subcellular location">
    <subcellularLocation>
        <location evidence="8">Cytoplasm</location>
    </subcellularLocation>
</comment>
<dbReference type="Pfam" id="PF02870">
    <property type="entry name" value="Methyltransf_1N"/>
    <property type="match status" value="1"/>
</dbReference>
<keyword evidence="12" id="KW-1185">Reference proteome</keyword>
<proteinExistence type="inferred from homology"/>
<feature type="domain" description="Methylguanine DNA methyltransferase ribonuclease-like" evidence="10">
    <location>
        <begin position="13"/>
        <end position="82"/>
    </location>
</feature>
<evidence type="ECO:0000256" key="5">
    <source>
        <dbReference type="ARBA" id="ARBA00022763"/>
    </source>
</evidence>
<protein>
    <recommendedName>
        <fullName evidence="8">Methylated-DNA--protein-cysteine methyltransferase</fullName>
        <ecNumber evidence="8">2.1.1.63</ecNumber>
    </recommendedName>
    <alternativeName>
        <fullName evidence="8">6-O-methylguanine-DNA methyltransferase</fullName>
        <shortName evidence="8">MGMT</shortName>
    </alternativeName>
    <alternativeName>
        <fullName evidence="8">O-6-methylguanine-DNA-alkyltransferase</fullName>
    </alternativeName>
</protein>
<evidence type="ECO:0000256" key="1">
    <source>
        <dbReference type="ARBA" id="ARBA00001286"/>
    </source>
</evidence>
<organism evidence="11 12">
    <name type="scientific">Hydrogenophaga atypica</name>
    <dbReference type="NCBI Taxonomy" id="249409"/>
    <lineage>
        <taxon>Bacteria</taxon>
        <taxon>Pseudomonadati</taxon>
        <taxon>Pseudomonadota</taxon>
        <taxon>Betaproteobacteria</taxon>
        <taxon>Burkholderiales</taxon>
        <taxon>Comamonadaceae</taxon>
        <taxon>Hydrogenophaga</taxon>
    </lineage>
</organism>